<protein>
    <submittedName>
        <fullName evidence="1">Uncharacterized protein</fullName>
    </submittedName>
</protein>
<dbReference type="AlphaFoldDB" id="A0AAV9BVR8"/>
<reference evidence="1" key="2">
    <citation type="submission" date="2023-06" db="EMBL/GenBank/DDBJ databases">
        <authorList>
            <person name="Ma L."/>
            <person name="Liu K.-W."/>
            <person name="Li Z."/>
            <person name="Hsiao Y.-Y."/>
            <person name="Qi Y."/>
            <person name="Fu T."/>
            <person name="Tang G."/>
            <person name="Zhang D."/>
            <person name="Sun W.-H."/>
            <person name="Liu D.-K."/>
            <person name="Li Y."/>
            <person name="Chen G.-Z."/>
            <person name="Liu X.-D."/>
            <person name="Liao X.-Y."/>
            <person name="Jiang Y.-T."/>
            <person name="Yu X."/>
            <person name="Hao Y."/>
            <person name="Huang J."/>
            <person name="Zhao X.-W."/>
            <person name="Ke S."/>
            <person name="Chen Y.-Y."/>
            <person name="Wu W.-L."/>
            <person name="Hsu J.-L."/>
            <person name="Lin Y.-F."/>
            <person name="Huang M.-D."/>
            <person name="Li C.-Y."/>
            <person name="Huang L."/>
            <person name="Wang Z.-W."/>
            <person name="Zhao X."/>
            <person name="Zhong W.-Y."/>
            <person name="Peng D.-H."/>
            <person name="Ahmad S."/>
            <person name="Lan S."/>
            <person name="Zhang J.-S."/>
            <person name="Tsai W.-C."/>
            <person name="Van De Peer Y."/>
            <person name="Liu Z.-J."/>
        </authorList>
    </citation>
    <scope>NUCLEOTIDE SEQUENCE</scope>
    <source>
        <strain evidence="1">SCP</strain>
        <tissue evidence="1">Leaves</tissue>
    </source>
</reference>
<name>A0AAV9BVR8_ACOGR</name>
<gene>
    <name evidence="1" type="ORF">QJS04_geneDACA014937</name>
</gene>
<dbReference type="EMBL" id="JAUJYN010000001">
    <property type="protein sequence ID" value="KAK1280252.1"/>
    <property type="molecule type" value="Genomic_DNA"/>
</dbReference>
<keyword evidence="2" id="KW-1185">Reference proteome</keyword>
<sequence length="64" mass="7150">MTGSKSPGKIDPLTLAIGASDRVRMALHCSIIVVEMAKRTMKRRCCMEAMGMVFQGSWRSSWPF</sequence>
<proteinExistence type="predicted"/>
<evidence type="ECO:0000313" key="2">
    <source>
        <dbReference type="Proteomes" id="UP001179952"/>
    </source>
</evidence>
<reference evidence="1" key="1">
    <citation type="journal article" date="2023" name="Nat. Commun.">
        <title>Diploid and tetraploid genomes of Acorus and the evolution of monocots.</title>
        <authorList>
            <person name="Ma L."/>
            <person name="Liu K.W."/>
            <person name="Li Z."/>
            <person name="Hsiao Y.Y."/>
            <person name="Qi Y."/>
            <person name="Fu T."/>
            <person name="Tang G.D."/>
            <person name="Zhang D."/>
            <person name="Sun W.H."/>
            <person name="Liu D.K."/>
            <person name="Li Y."/>
            <person name="Chen G.Z."/>
            <person name="Liu X.D."/>
            <person name="Liao X.Y."/>
            <person name="Jiang Y.T."/>
            <person name="Yu X."/>
            <person name="Hao Y."/>
            <person name="Huang J."/>
            <person name="Zhao X.W."/>
            <person name="Ke S."/>
            <person name="Chen Y.Y."/>
            <person name="Wu W.L."/>
            <person name="Hsu J.L."/>
            <person name="Lin Y.F."/>
            <person name="Huang M.D."/>
            <person name="Li C.Y."/>
            <person name="Huang L."/>
            <person name="Wang Z.W."/>
            <person name="Zhao X."/>
            <person name="Zhong W.Y."/>
            <person name="Peng D.H."/>
            <person name="Ahmad S."/>
            <person name="Lan S."/>
            <person name="Zhang J.S."/>
            <person name="Tsai W.C."/>
            <person name="Van de Peer Y."/>
            <person name="Liu Z.J."/>
        </authorList>
    </citation>
    <scope>NUCLEOTIDE SEQUENCE</scope>
    <source>
        <strain evidence="1">SCP</strain>
    </source>
</reference>
<dbReference type="Proteomes" id="UP001179952">
    <property type="component" value="Unassembled WGS sequence"/>
</dbReference>
<accession>A0AAV9BVR8</accession>
<comment type="caution">
    <text evidence="1">The sequence shown here is derived from an EMBL/GenBank/DDBJ whole genome shotgun (WGS) entry which is preliminary data.</text>
</comment>
<organism evidence="1 2">
    <name type="scientific">Acorus gramineus</name>
    <name type="common">Dwarf sweet flag</name>
    <dbReference type="NCBI Taxonomy" id="55184"/>
    <lineage>
        <taxon>Eukaryota</taxon>
        <taxon>Viridiplantae</taxon>
        <taxon>Streptophyta</taxon>
        <taxon>Embryophyta</taxon>
        <taxon>Tracheophyta</taxon>
        <taxon>Spermatophyta</taxon>
        <taxon>Magnoliopsida</taxon>
        <taxon>Liliopsida</taxon>
        <taxon>Acoraceae</taxon>
        <taxon>Acorus</taxon>
    </lineage>
</organism>
<evidence type="ECO:0000313" key="1">
    <source>
        <dbReference type="EMBL" id="KAK1280252.1"/>
    </source>
</evidence>